<protein>
    <submittedName>
        <fullName evidence="1">Uncharacterized protein</fullName>
    </submittedName>
</protein>
<sequence length="81" mass="8112">MVVMLPATGAMAAPGAEGAPAGTAAAVGGPMIPTGSVEATSDLKADAQFRTLFQSWKKLDSRVGGGIAIPSVQPVQKLNFT</sequence>
<evidence type="ECO:0000313" key="1">
    <source>
        <dbReference type="EMBL" id="GFD59726.1"/>
    </source>
</evidence>
<comment type="caution">
    <text evidence="1">The sequence shown here is derived from an EMBL/GenBank/DDBJ whole genome shotgun (WGS) entry which is preliminary data.</text>
</comment>
<name>A0A699XPE9_TANCI</name>
<organism evidence="1">
    <name type="scientific">Tanacetum cinerariifolium</name>
    <name type="common">Dalmatian daisy</name>
    <name type="synonym">Chrysanthemum cinerariifolium</name>
    <dbReference type="NCBI Taxonomy" id="118510"/>
    <lineage>
        <taxon>Eukaryota</taxon>
        <taxon>Viridiplantae</taxon>
        <taxon>Streptophyta</taxon>
        <taxon>Embryophyta</taxon>
        <taxon>Tracheophyta</taxon>
        <taxon>Spermatophyta</taxon>
        <taxon>Magnoliopsida</taxon>
        <taxon>eudicotyledons</taxon>
        <taxon>Gunneridae</taxon>
        <taxon>Pentapetalae</taxon>
        <taxon>asterids</taxon>
        <taxon>campanulids</taxon>
        <taxon>Asterales</taxon>
        <taxon>Asteraceae</taxon>
        <taxon>Asteroideae</taxon>
        <taxon>Anthemideae</taxon>
        <taxon>Anthemidinae</taxon>
        <taxon>Tanacetum</taxon>
    </lineage>
</organism>
<accession>A0A699XPE9</accession>
<dbReference type="EMBL" id="BKCJ011868500">
    <property type="protein sequence ID" value="GFD59726.1"/>
    <property type="molecule type" value="Genomic_DNA"/>
</dbReference>
<dbReference type="AlphaFoldDB" id="A0A699XPE9"/>
<reference evidence="1" key="1">
    <citation type="journal article" date="2019" name="Sci. Rep.">
        <title>Draft genome of Tanacetum cinerariifolium, the natural source of mosquito coil.</title>
        <authorList>
            <person name="Yamashiro T."/>
            <person name="Shiraishi A."/>
            <person name="Satake H."/>
            <person name="Nakayama K."/>
        </authorList>
    </citation>
    <scope>NUCLEOTIDE SEQUENCE</scope>
</reference>
<gene>
    <name evidence="1" type="ORF">Tci_931695</name>
</gene>
<feature type="non-terminal residue" evidence="1">
    <location>
        <position position="81"/>
    </location>
</feature>
<proteinExistence type="predicted"/>